<reference evidence="1 2" key="1">
    <citation type="submission" date="2019-03" db="EMBL/GenBank/DDBJ databases">
        <title>Single cell metagenomics reveals metabolic interactions within the superorganism composed of flagellate Streblomastix strix and complex community of Bacteroidetes bacteria on its surface.</title>
        <authorList>
            <person name="Treitli S.C."/>
            <person name="Kolisko M."/>
            <person name="Husnik F."/>
            <person name="Keeling P."/>
            <person name="Hampl V."/>
        </authorList>
    </citation>
    <scope>NUCLEOTIDE SEQUENCE [LARGE SCALE GENOMIC DNA]</scope>
    <source>
        <strain evidence="1">ST1C</strain>
    </source>
</reference>
<dbReference type="EMBL" id="SNRW01006120">
    <property type="protein sequence ID" value="KAA6383685.1"/>
    <property type="molecule type" value="Genomic_DNA"/>
</dbReference>
<proteinExistence type="predicted"/>
<sequence>MIKGLGNLAHINEYTKGNQKYDDGQEIAVEVDMTTAPRRATFFVDDVEQPNYVIDIPEAIRFWAFTEYESSSFTVTKFHRFVQSTAEGVYGSKAFQWGKSWN</sequence>
<accession>A0A5J4VMM4</accession>
<organism evidence="1 2">
    <name type="scientific">Streblomastix strix</name>
    <dbReference type="NCBI Taxonomy" id="222440"/>
    <lineage>
        <taxon>Eukaryota</taxon>
        <taxon>Metamonada</taxon>
        <taxon>Preaxostyla</taxon>
        <taxon>Oxymonadida</taxon>
        <taxon>Streblomastigidae</taxon>
        <taxon>Streblomastix</taxon>
    </lineage>
</organism>
<name>A0A5J4VMM4_9EUKA</name>
<gene>
    <name evidence="1" type="ORF">EZS28_020790</name>
</gene>
<evidence type="ECO:0000313" key="1">
    <source>
        <dbReference type="EMBL" id="KAA6383685.1"/>
    </source>
</evidence>
<protein>
    <submittedName>
        <fullName evidence="1">Uncharacterized protein</fullName>
    </submittedName>
</protein>
<dbReference type="Proteomes" id="UP000324800">
    <property type="component" value="Unassembled WGS sequence"/>
</dbReference>
<dbReference type="OrthoDB" id="10659437at2759"/>
<comment type="caution">
    <text evidence="1">The sequence shown here is derived from an EMBL/GenBank/DDBJ whole genome shotgun (WGS) entry which is preliminary data.</text>
</comment>
<evidence type="ECO:0000313" key="2">
    <source>
        <dbReference type="Proteomes" id="UP000324800"/>
    </source>
</evidence>
<dbReference type="AlphaFoldDB" id="A0A5J4VMM4"/>